<organism evidence="1">
    <name type="scientific">Spodoptera frugiperda</name>
    <name type="common">Fall armyworm</name>
    <dbReference type="NCBI Taxonomy" id="7108"/>
    <lineage>
        <taxon>Eukaryota</taxon>
        <taxon>Metazoa</taxon>
        <taxon>Ecdysozoa</taxon>
        <taxon>Arthropoda</taxon>
        <taxon>Hexapoda</taxon>
        <taxon>Insecta</taxon>
        <taxon>Pterygota</taxon>
        <taxon>Neoptera</taxon>
        <taxon>Endopterygota</taxon>
        <taxon>Lepidoptera</taxon>
        <taxon>Glossata</taxon>
        <taxon>Ditrysia</taxon>
        <taxon>Noctuoidea</taxon>
        <taxon>Noctuidae</taxon>
        <taxon>Amphipyrinae</taxon>
        <taxon>Spodoptera</taxon>
    </lineage>
</organism>
<name>A0A2H1W5Y1_SPOFR</name>
<proteinExistence type="predicted"/>
<gene>
    <name evidence="1" type="ORF">SFRICE_024705</name>
</gene>
<protein>
    <submittedName>
        <fullName evidence="1">SFRICE_024705</fullName>
    </submittedName>
</protein>
<dbReference type="EMBL" id="ODYU01006533">
    <property type="protein sequence ID" value="SOQ48468.1"/>
    <property type="molecule type" value="Genomic_DNA"/>
</dbReference>
<reference evidence="1" key="1">
    <citation type="submission" date="2016-07" db="EMBL/GenBank/DDBJ databases">
        <authorList>
            <person name="Bretaudeau A."/>
        </authorList>
    </citation>
    <scope>NUCLEOTIDE SEQUENCE</scope>
    <source>
        <strain evidence="1">Rice</strain>
        <tissue evidence="1">Whole body</tissue>
    </source>
</reference>
<dbReference type="AlphaFoldDB" id="A0A2H1W5Y1"/>
<evidence type="ECO:0000313" key="1">
    <source>
        <dbReference type="EMBL" id="SOQ48468.1"/>
    </source>
</evidence>
<accession>A0A2H1W5Y1</accession>
<sequence length="241" mass="27069">MYDKRITFFLRGENHPMTSPALGEARGSLSNQTFFFDWEDHPMTSPTLGETRGSVLLLLTKHHPVPTPAFRAEAPGCAMLRYCGCVWVPPILFIATHNLVLVDSAKISFLYGKMRVIDVRYVQSRDFAAAHLHSTSYSLDFLLCRGCFYKHTSSHAHNTQTHITICRSHKELLRAGIEHTKRCAAANCLAIAPIVQLCVPHMYVWESHASARMGWLDSSGITASQNTDVKQRLRCVSLLNL</sequence>